<dbReference type="Pfam" id="PF04548">
    <property type="entry name" value="AIG1"/>
    <property type="match status" value="1"/>
</dbReference>
<dbReference type="Ensembl" id="ENSACIT00000001270.1">
    <property type="protein sequence ID" value="ENSACIP00000001214.1"/>
    <property type="gene ID" value="ENSACIG00000001022.1"/>
</dbReference>
<feature type="coiled-coil region" evidence="3">
    <location>
        <begin position="295"/>
        <end position="335"/>
    </location>
</feature>
<evidence type="ECO:0000259" key="4">
    <source>
        <dbReference type="Pfam" id="PF04548"/>
    </source>
</evidence>
<keyword evidence="2" id="KW-0547">Nucleotide-binding</keyword>
<comment type="similarity">
    <text evidence="1">Belongs to the TRAFAC class TrmE-Era-EngA-EngB-Septin-like GTPase superfamily. AIG1/Toc34/Toc159-like paraseptin GTPase family. IAN subfamily.</text>
</comment>
<dbReference type="PROSITE" id="PS00675">
    <property type="entry name" value="SIGMA54_INTERACT_1"/>
    <property type="match status" value="1"/>
</dbReference>
<dbReference type="GeneTree" id="ENSGT00500000044904"/>
<dbReference type="AlphaFoldDB" id="A0A3Q0QPV2"/>
<keyword evidence="3" id="KW-0175">Coiled coil</keyword>
<feature type="domain" description="AIG1-type G" evidence="4">
    <location>
        <begin position="54"/>
        <end position="245"/>
    </location>
</feature>
<evidence type="ECO:0000313" key="6">
    <source>
        <dbReference type="Proteomes" id="UP000261340"/>
    </source>
</evidence>
<dbReference type="Gene3D" id="3.40.50.300">
    <property type="entry name" value="P-loop containing nucleotide triphosphate hydrolases"/>
    <property type="match status" value="1"/>
</dbReference>
<organism evidence="5 6">
    <name type="scientific">Amphilophus citrinellus</name>
    <name type="common">Midas cichlid</name>
    <name type="synonym">Cichlasoma citrinellum</name>
    <dbReference type="NCBI Taxonomy" id="61819"/>
    <lineage>
        <taxon>Eukaryota</taxon>
        <taxon>Metazoa</taxon>
        <taxon>Chordata</taxon>
        <taxon>Craniata</taxon>
        <taxon>Vertebrata</taxon>
        <taxon>Euteleostomi</taxon>
        <taxon>Actinopterygii</taxon>
        <taxon>Neopterygii</taxon>
        <taxon>Teleostei</taxon>
        <taxon>Neoteleostei</taxon>
        <taxon>Acanthomorphata</taxon>
        <taxon>Ovalentaria</taxon>
        <taxon>Cichlomorphae</taxon>
        <taxon>Cichliformes</taxon>
        <taxon>Cichlidae</taxon>
        <taxon>New World cichlids</taxon>
        <taxon>Cichlasomatinae</taxon>
        <taxon>Heroini</taxon>
        <taxon>Amphilophus</taxon>
    </lineage>
</organism>
<dbReference type="PANTHER" id="PTHR32046:SF11">
    <property type="entry name" value="IMMUNE-ASSOCIATED NUCLEOTIDE-BINDING PROTEIN 10-LIKE"/>
    <property type="match status" value="1"/>
</dbReference>
<evidence type="ECO:0000256" key="1">
    <source>
        <dbReference type="ARBA" id="ARBA00008535"/>
    </source>
</evidence>
<keyword evidence="6" id="KW-1185">Reference proteome</keyword>
<dbReference type="STRING" id="61819.ENSACIP00000001214"/>
<dbReference type="PANTHER" id="PTHR32046">
    <property type="entry name" value="G DOMAIN-CONTAINING PROTEIN"/>
    <property type="match status" value="1"/>
</dbReference>
<evidence type="ECO:0000313" key="5">
    <source>
        <dbReference type="Ensembl" id="ENSACIP00000001214.1"/>
    </source>
</evidence>
<dbReference type="SUPFAM" id="SSF52540">
    <property type="entry name" value="P-loop containing nucleoside triphosphate hydrolases"/>
    <property type="match status" value="2"/>
</dbReference>
<name>A0A3Q0QPV2_AMPCI</name>
<dbReference type="InterPro" id="IPR025662">
    <property type="entry name" value="Sigma_54_int_dom_ATP-bd_1"/>
</dbReference>
<dbReference type="GO" id="GO:0005525">
    <property type="term" value="F:GTP binding"/>
    <property type="evidence" value="ECO:0007669"/>
    <property type="project" value="InterPro"/>
</dbReference>
<dbReference type="Proteomes" id="UP000261340">
    <property type="component" value="Unplaced"/>
</dbReference>
<dbReference type="InterPro" id="IPR027417">
    <property type="entry name" value="P-loop_NTPase"/>
</dbReference>
<proteinExistence type="inferred from homology"/>
<sequence length="533" mass="61351">MCLRPLRPPPNTVKVNILMHSGFPAVYQLKPKKQEIDTLTRLTVGEKNPNKSNRTILLVGETGAGKSTLINALVNYTMGVKWEDGVWFQIVEDEKRSQTESQTSDVIVYKIFGFEDEILPYSLTIIDTPGYGDTRGIDKDDIVMKRLLHLFGSKDGVHEVHAVGLVMKASENRLSDRQIYIFSSVMSLFGKDVEKNIVALITHSDGVTPKNALQALEGANIKCAKNEKNQPTHFLFNNQQDKERTEEEELGLENAWRVTERGMRQLRAFMEKAALQNTKETVEVMNERIRLTACIQNLNVRVELAERKQAEIRQIEEALKKHEEEMKNNEKFTIEVDEVYKDKEKIDGGMWGGVFYEGAVCCTVCEETCHYPKCTVAWYPRDCEVMSWGKCTVCTKKCPVSDHVKEEWKYVLKTRKVEKTLEEMKKRFEKNKSESGNKSSLLENLNKEMIKLRAEKKQFLDESYQHVLRLEQIALKADAASTIVHLEFLIEKMKEEGDTEKVQKLEKMRSRVDEGTRSAVQDMFDKLFKKLCK</sequence>
<accession>A0A3Q0QPV2</accession>
<dbReference type="OMA" id="QKHEGEM"/>
<protein>
    <recommendedName>
        <fullName evidence="4">AIG1-type G domain-containing protein</fullName>
    </recommendedName>
</protein>
<feature type="coiled-coil region" evidence="3">
    <location>
        <begin position="414"/>
        <end position="462"/>
    </location>
</feature>
<evidence type="ECO:0000256" key="2">
    <source>
        <dbReference type="ARBA" id="ARBA00022741"/>
    </source>
</evidence>
<dbReference type="InterPro" id="IPR006703">
    <property type="entry name" value="G_AIG1"/>
</dbReference>
<evidence type="ECO:0000256" key="3">
    <source>
        <dbReference type="SAM" id="Coils"/>
    </source>
</evidence>
<reference evidence="5" key="2">
    <citation type="submission" date="2025-09" db="UniProtKB">
        <authorList>
            <consortium name="Ensembl"/>
        </authorList>
    </citation>
    <scope>IDENTIFICATION</scope>
</reference>
<reference evidence="5" key="1">
    <citation type="submission" date="2025-08" db="UniProtKB">
        <authorList>
            <consortium name="Ensembl"/>
        </authorList>
    </citation>
    <scope>IDENTIFICATION</scope>
</reference>